<feature type="compositionally biased region" description="Basic and acidic residues" evidence="12">
    <location>
        <begin position="579"/>
        <end position="636"/>
    </location>
</feature>
<dbReference type="PANTHER" id="PTHR12189">
    <property type="entry name" value="MRNA GUANINE-7- METHYLTRANSFERASE"/>
    <property type="match status" value="1"/>
</dbReference>
<comment type="function">
    <text evidence="1">Responsible for methylating the 5'-cap structure of mRNAs.</text>
</comment>
<dbReference type="CDD" id="cd02440">
    <property type="entry name" value="AdoMet_MTases"/>
    <property type="match status" value="1"/>
</dbReference>
<evidence type="ECO:0000313" key="14">
    <source>
        <dbReference type="EMBL" id="GHJ87413.1"/>
    </source>
</evidence>
<comment type="caution">
    <text evidence="14">The sequence shown here is derived from an EMBL/GenBank/DDBJ whole genome shotgun (WGS) entry which is preliminary data.</text>
</comment>
<evidence type="ECO:0000256" key="7">
    <source>
        <dbReference type="ARBA" id="ARBA00023042"/>
    </source>
</evidence>
<dbReference type="PANTHER" id="PTHR12189:SF2">
    <property type="entry name" value="MRNA CAP GUANINE-N7 METHYLTRANSFERASE"/>
    <property type="match status" value="1"/>
</dbReference>
<feature type="compositionally biased region" description="Low complexity" evidence="12">
    <location>
        <begin position="106"/>
        <end position="115"/>
    </location>
</feature>
<keyword evidence="4" id="KW-0808">Transferase</keyword>
<name>A0A8H3YFL8_9TREE</name>
<feature type="compositionally biased region" description="Basic and acidic residues" evidence="12">
    <location>
        <begin position="354"/>
        <end position="378"/>
    </location>
</feature>
<dbReference type="Gene3D" id="3.40.50.150">
    <property type="entry name" value="Vaccinia Virus protein VP39"/>
    <property type="match status" value="1"/>
</dbReference>
<dbReference type="InterPro" id="IPR004971">
    <property type="entry name" value="mRNA_G-N7_MeTrfase_dom"/>
</dbReference>
<evidence type="ECO:0000256" key="9">
    <source>
        <dbReference type="ARBA" id="ARBA00033387"/>
    </source>
</evidence>
<feature type="compositionally biased region" description="Pro residues" evidence="12">
    <location>
        <begin position="179"/>
        <end position="192"/>
    </location>
</feature>
<dbReference type="AlphaFoldDB" id="A0A8H3YFL8"/>
<proteinExistence type="predicted"/>
<keyword evidence="6" id="KW-0694">RNA-binding</keyword>
<feature type="compositionally biased region" description="Gly residues" evidence="12">
    <location>
        <begin position="200"/>
        <end position="209"/>
    </location>
</feature>
<evidence type="ECO:0000256" key="10">
    <source>
        <dbReference type="ARBA" id="ARBA00044712"/>
    </source>
</evidence>
<evidence type="ECO:0000256" key="8">
    <source>
        <dbReference type="ARBA" id="ARBA00032772"/>
    </source>
</evidence>
<dbReference type="SUPFAM" id="SSF53335">
    <property type="entry name" value="S-adenosyl-L-methionine-dependent methyltransferases"/>
    <property type="match status" value="1"/>
</dbReference>
<feature type="compositionally biased region" description="Polar residues" evidence="12">
    <location>
        <begin position="155"/>
        <end position="173"/>
    </location>
</feature>
<dbReference type="EMBL" id="BLZA01000021">
    <property type="protein sequence ID" value="GHJ87413.1"/>
    <property type="molecule type" value="Genomic_DNA"/>
</dbReference>
<feature type="domain" description="MRNA cap 0 methyltransferase" evidence="13">
    <location>
        <begin position="638"/>
        <end position="919"/>
    </location>
</feature>
<keyword evidence="5" id="KW-0949">S-adenosyl-L-methionine</keyword>
<evidence type="ECO:0000256" key="11">
    <source>
        <dbReference type="ARBA" id="ARBA00049739"/>
    </source>
</evidence>
<accession>A0A8H3YFL8</accession>
<feature type="region of interest" description="Disordered" evidence="12">
    <location>
        <begin position="1"/>
        <end position="481"/>
    </location>
</feature>
<reference evidence="14" key="1">
    <citation type="submission" date="2020-07" db="EMBL/GenBank/DDBJ databases">
        <title>Draft Genome Sequence of a Deep-Sea Yeast, Naganishia (Cryptococcus) liquefaciens strain N6.</title>
        <authorList>
            <person name="Han Y.W."/>
            <person name="Kajitani R."/>
            <person name="Morimoto H."/>
            <person name="Parhat M."/>
            <person name="Tsubouchi H."/>
            <person name="Bakenova O."/>
            <person name="Ogata M."/>
            <person name="Argunhan B."/>
            <person name="Aoki R."/>
            <person name="Kajiwara S."/>
            <person name="Itoh T."/>
            <person name="Iwasaki H."/>
        </authorList>
    </citation>
    <scope>NUCLEOTIDE SEQUENCE</scope>
    <source>
        <strain evidence="14">N6</strain>
    </source>
</reference>
<dbReference type="GO" id="GO:0005634">
    <property type="term" value="C:nucleus"/>
    <property type="evidence" value="ECO:0007669"/>
    <property type="project" value="TreeGrafter"/>
</dbReference>
<evidence type="ECO:0000259" key="13">
    <source>
        <dbReference type="PROSITE" id="PS51562"/>
    </source>
</evidence>
<dbReference type="GO" id="GO:0003723">
    <property type="term" value="F:RNA binding"/>
    <property type="evidence" value="ECO:0007669"/>
    <property type="project" value="UniProtKB-KW"/>
</dbReference>
<dbReference type="Proteomes" id="UP000620104">
    <property type="component" value="Unassembled WGS sequence"/>
</dbReference>
<comment type="catalytic activity">
    <reaction evidence="10">
        <text>a 5'-end (5'-triphosphoguanosine)-ribonucleoside in mRNA + S-adenosyl-L-methionine = a 5'-end (N(7)-methyl 5'-triphosphoguanosine)-ribonucleoside in mRNA + S-adenosyl-L-homocysteine</text>
        <dbReference type="Rhea" id="RHEA:67008"/>
        <dbReference type="Rhea" id="RHEA-COMP:17166"/>
        <dbReference type="Rhea" id="RHEA-COMP:17167"/>
        <dbReference type="ChEBI" id="CHEBI:57856"/>
        <dbReference type="ChEBI" id="CHEBI:59789"/>
        <dbReference type="ChEBI" id="CHEBI:156461"/>
        <dbReference type="ChEBI" id="CHEBI:167617"/>
        <dbReference type="EC" id="2.1.1.56"/>
    </reaction>
</comment>
<feature type="compositionally biased region" description="Pro residues" evidence="12">
    <location>
        <begin position="291"/>
        <end position="314"/>
    </location>
</feature>
<evidence type="ECO:0000256" key="3">
    <source>
        <dbReference type="ARBA" id="ARBA00022603"/>
    </source>
</evidence>
<sequence>MYDPVRDPTPTPPAASLTAYQLTQPTTSSQPSGLPLPPAFHEDPFTLRHSRPSSSSSSGWQHDPARRRSESGQRGMPPPPPLGPPAMAGMYRTMSGESEHSHSHSSRPASSGYPSFGRALSTASPQQQQQQQGPKASPLLPPSMGSYFPAHYSAAQPSPSTMHNASPRTSISHLLTPSSDPPRSLPPPPAPPTSTFAFTPGGGAGGGGLSAIDHPRESSQTRHIPGSRGSIQGWTPPPPQQQPQQQHTDDPPVAAGEGMIRKITPTRGTLMAMMNPSPTPTPLSVPMEKTPTPPSVPGTDPPETPMTQTPPPPVSEDADEPPPPPPPPSAGKRRKASEQEMSAAEALSALAGGRVEDEKGKRVVRDDKDPGRMVVPRDDESEEEEAAAVAREKPRAPALTDIGSDLAVVTPSSAPADEPRALGRRRESKTEQGVAPTPMPMPMPTPTSRKRKASVARVEADGSPANGVPKKRTGKERGTNGVEAETLVGVCADPVPAAAAAAATPYAPRRISEPRSILNPITRDELAYIRNPRNIRNPLKTGRPRIVVPQDEPYPVVDQTRNREAVVDDPPPPPVVIERGGDKRGQVRREREEPGAQRDARDRSPVRGRSDAQPRGGHDVAEHYNKRGNQGRDNRKGSTIIGLRSCNNWIKAVMIQIFMRRRPDRPWHGEHNGRVLDMGCGKGGDIQKWDLAKVGEYIGCDVAAGSIDDFHARLRERKRRFRVELFVLDCFRQSILELPKPLLVPMFDNVSMQFCIHYAFEKVQNVRQMLENVSMFLREGGIYFGTTVSKSKITAALNDIPEDAKELVIKNDYFKMEFSEREHDGPFGHAYKFTLQDAIDDCEEYVVDWDTFTSLAAEYKLKCIYRKDFDDMFAEHVEDPYFFDMAKRMQVIDSEGDLYMDPGQWAAVSMYLGFAFEKMPIGWNPAREWLDVAVPDPGMGML</sequence>
<evidence type="ECO:0000256" key="4">
    <source>
        <dbReference type="ARBA" id="ARBA00022679"/>
    </source>
</evidence>
<gene>
    <name evidence="14" type="ORF">NliqN6_3815</name>
</gene>
<keyword evidence="15" id="KW-1185">Reference proteome</keyword>
<feature type="region of interest" description="Disordered" evidence="12">
    <location>
        <begin position="535"/>
        <end position="639"/>
    </location>
</feature>
<organism evidence="14 15">
    <name type="scientific">Naganishia liquefaciens</name>
    <dbReference type="NCBI Taxonomy" id="104408"/>
    <lineage>
        <taxon>Eukaryota</taxon>
        <taxon>Fungi</taxon>
        <taxon>Dikarya</taxon>
        <taxon>Basidiomycota</taxon>
        <taxon>Agaricomycotina</taxon>
        <taxon>Tremellomycetes</taxon>
        <taxon>Filobasidiales</taxon>
        <taxon>Filobasidiaceae</taxon>
        <taxon>Naganishia</taxon>
    </lineage>
</organism>
<feature type="compositionally biased region" description="Basic and acidic residues" evidence="12">
    <location>
        <begin position="417"/>
        <end position="430"/>
    </location>
</feature>
<dbReference type="OrthoDB" id="10248867at2759"/>
<evidence type="ECO:0000256" key="2">
    <source>
        <dbReference type="ARBA" id="ARBA00011926"/>
    </source>
</evidence>
<evidence type="ECO:0000256" key="5">
    <source>
        <dbReference type="ARBA" id="ARBA00022691"/>
    </source>
</evidence>
<dbReference type="InterPro" id="IPR039753">
    <property type="entry name" value="RG7MT1"/>
</dbReference>
<dbReference type="InterPro" id="IPR029063">
    <property type="entry name" value="SAM-dependent_MTases_sf"/>
</dbReference>
<evidence type="ECO:0000256" key="6">
    <source>
        <dbReference type="ARBA" id="ARBA00022884"/>
    </source>
</evidence>
<evidence type="ECO:0000256" key="12">
    <source>
        <dbReference type="SAM" id="MobiDB-lite"/>
    </source>
</evidence>
<evidence type="ECO:0000313" key="15">
    <source>
        <dbReference type="Proteomes" id="UP000620104"/>
    </source>
</evidence>
<protein>
    <recommendedName>
        <fullName evidence="11">mRNA cap guanine-N(7) methyltransferase</fullName>
        <ecNumber evidence="2">2.1.1.56</ecNumber>
    </recommendedName>
    <alternativeName>
        <fullName evidence="8">mRNA (guanine-N(7))-methyltransferase</fullName>
    </alternativeName>
    <alternativeName>
        <fullName evidence="9">mRNA cap methyltransferase</fullName>
    </alternativeName>
</protein>
<feature type="compositionally biased region" description="Polar residues" evidence="12">
    <location>
        <begin position="18"/>
        <end position="32"/>
    </location>
</feature>
<feature type="compositionally biased region" description="Low complexity" evidence="12">
    <location>
        <begin position="339"/>
        <end position="351"/>
    </location>
</feature>
<dbReference type="EC" id="2.1.1.56" evidence="2"/>
<evidence type="ECO:0000256" key="1">
    <source>
        <dbReference type="ARBA" id="ARBA00003378"/>
    </source>
</evidence>
<dbReference type="GO" id="GO:0004482">
    <property type="term" value="F:mRNA 5'-cap (guanine-N7-)-methyltransferase activity"/>
    <property type="evidence" value="ECO:0007669"/>
    <property type="project" value="UniProtKB-EC"/>
</dbReference>
<dbReference type="PROSITE" id="PS51562">
    <property type="entry name" value="RNA_CAP0_MT"/>
    <property type="match status" value="1"/>
</dbReference>
<keyword evidence="7" id="KW-0506">mRNA capping</keyword>
<dbReference type="Pfam" id="PF03291">
    <property type="entry name" value="mRNA_G-N7_MeTrfase"/>
    <property type="match status" value="1"/>
</dbReference>
<keyword evidence="3" id="KW-0489">Methyltransferase</keyword>
<keyword evidence="7" id="KW-0507">mRNA processing</keyword>